<feature type="region of interest" description="Disordered" evidence="1">
    <location>
        <begin position="32"/>
        <end position="80"/>
    </location>
</feature>
<gene>
    <name evidence="2" type="ORF">POM88_048459</name>
</gene>
<evidence type="ECO:0000313" key="2">
    <source>
        <dbReference type="EMBL" id="KAK1355203.1"/>
    </source>
</evidence>
<proteinExistence type="predicted"/>
<organism evidence="2 3">
    <name type="scientific">Heracleum sosnowskyi</name>
    <dbReference type="NCBI Taxonomy" id="360622"/>
    <lineage>
        <taxon>Eukaryota</taxon>
        <taxon>Viridiplantae</taxon>
        <taxon>Streptophyta</taxon>
        <taxon>Embryophyta</taxon>
        <taxon>Tracheophyta</taxon>
        <taxon>Spermatophyta</taxon>
        <taxon>Magnoliopsida</taxon>
        <taxon>eudicotyledons</taxon>
        <taxon>Gunneridae</taxon>
        <taxon>Pentapetalae</taxon>
        <taxon>asterids</taxon>
        <taxon>campanulids</taxon>
        <taxon>Apiales</taxon>
        <taxon>Apiaceae</taxon>
        <taxon>Apioideae</taxon>
        <taxon>apioid superclade</taxon>
        <taxon>Tordylieae</taxon>
        <taxon>Tordyliinae</taxon>
        <taxon>Heracleum</taxon>
    </lineage>
</organism>
<feature type="compositionally biased region" description="Polar residues" evidence="1">
    <location>
        <begin position="44"/>
        <end position="62"/>
    </location>
</feature>
<evidence type="ECO:0000256" key="1">
    <source>
        <dbReference type="SAM" id="MobiDB-lite"/>
    </source>
</evidence>
<accession>A0AAD8M0M4</accession>
<comment type="caution">
    <text evidence="2">The sequence shown here is derived from an EMBL/GenBank/DDBJ whole genome shotgun (WGS) entry which is preliminary data.</text>
</comment>
<reference evidence="2" key="2">
    <citation type="submission" date="2023-05" db="EMBL/GenBank/DDBJ databases">
        <authorList>
            <person name="Schelkunov M.I."/>
        </authorList>
    </citation>
    <scope>NUCLEOTIDE SEQUENCE</scope>
    <source>
        <strain evidence="2">Hsosn_3</strain>
        <tissue evidence="2">Leaf</tissue>
    </source>
</reference>
<name>A0AAD8M0M4_9APIA</name>
<protein>
    <submittedName>
        <fullName evidence="2">Uncharacterized protein</fullName>
    </submittedName>
</protein>
<keyword evidence="3" id="KW-1185">Reference proteome</keyword>
<evidence type="ECO:0000313" key="3">
    <source>
        <dbReference type="Proteomes" id="UP001237642"/>
    </source>
</evidence>
<sequence length="111" mass="11919">MANWTLSDVYSKMNSVASSGINFVSSIAGEATMSEAQPPPYKTTLRNSNGNRKRSPPTNVGQSGVDAQAKRSSTGSHSYIPSLDQIMENVQPAWGNFSSSAAKFIKNSFNK</sequence>
<dbReference type="EMBL" id="JAUIZM010000011">
    <property type="protein sequence ID" value="KAK1355203.1"/>
    <property type="molecule type" value="Genomic_DNA"/>
</dbReference>
<reference evidence="2" key="1">
    <citation type="submission" date="2023-02" db="EMBL/GenBank/DDBJ databases">
        <title>Genome of toxic invasive species Heracleum sosnowskyi carries increased number of genes despite the absence of recent whole-genome duplications.</title>
        <authorList>
            <person name="Schelkunov M."/>
            <person name="Shtratnikova V."/>
            <person name="Makarenko M."/>
            <person name="Klepikova A."/>
            <person name="Omelchenko D."/>
            <person name="Novikova G."/>
            <person name="Obukhova E."/>
            <person name="Bogdanov V."/>
            <person name="Penin A."/>
            <person name="Logacheva M."/>
        </authorList>
    </citation>
    <scope>NUCLEOTIDE SEQUENCE</scope>
    <source>
        <strain evidence="2">Hsosn_3</strain>
        <tissue evidence="2">Leaf</tissue>
    </source>
</reference>
<dbReference type="Proteomes" id="UP001237642">
    <property type="component" value="Unassembled WGS sequence"/>
</dbReference>
<dbReference type="AlphaFoldDB" id="A0AAD8M0M4"/>
<feature type="compositionally biased region" description="Polar residues" evidence="1">
    <location>
        <begin position="70"/>
        <end position="79"/>
    </location>
</feature>